<dbReference type="Pfam" id="PF00651">
    <property type="entry name" value="BTB"/>
    <property type="match status" value="1"/>
</dbReference>
<protein>
    <recommendedName>
        <fullName evidence="1">BTB domain-containing protein</fullName>
    </recommendedName>
</protein>
<dbReference type="Proteomes" id="UP001362999">
    <property type="component" value="Unassembled WGS sequence"/>
</dbReference>
<evidence type="ECO:0000313" key="2">
    <source>
        <dbReference type="EMBL" id="KAK7062478.1"/>
    </source>
</evidence>
<name>A0AAW0EEG6_9AGAR</name>
<dbReference type="SMART" id="SM00225">
    <property type="entry name" value="BTB"/>
    <property type="match status" value="1"/>
</dbReference>
<reference evidence="2 3" key="1">
    <citation type="journal article" date="2024" name="J Genomics">
        <title>Draft genome sequencing and assembly of Favolaschia claudopus CIRM-BRFM 2984 isolated from oak limbs.</title>
        <authorList>
            <person name="Navarro D."/>
            <person name="Drula E."/>
            <person name="Chaduli D."/>
            <person name="Cazenave R."/>
            <person name="Ahrendt S."/>
            <person name="Wang J."/>
            <person name="Lipzen A."/>
            <person name="Daum C."/>
            <person name="Barry K."/>
            <person name="Grigoriev I.V."/>
            <person name="Favel A."/>
            <person name="Rosso M.N."/>
            <person name="Martin F."/>
        </authorList>
    </citation>
    <scope>NUCLEOTIDE SEQUENCE [LARGE SCALE GENOMIC DNA]</scope>
    <source>
        <strain evidence="2 3">CIRM-BRFM 2984</strain>
    </source>
</reference>
<gene>
    <name evidence="2" type="ORF">R3P38DRAFT_2679025</name>
</gene>
<dbReference type="InterPro" id="IPR011333">
    <property type="entry name" value="SKP1/BTB/POZ_sf"/>
</dbReference>
<dbReference type="SUPFAM" id="SSF54695">
    <property type="entry name" value="POZ domain"/>
    <property type="match status" value="1"/>
</dbReference>
<dbReference type="InterPro" id="IPR000210">
    <property type="entry name" value="BTB/POZ_dom"/>
</dbReference>
<dbReference type="PROSITE" id="PS50097">
    <property type="entry name" value="BTB"/>
    <property type="match status" value="1"/>
</dbReference>
<comment type="caution">
    <text evidence="2">The sequence shown here is derived from an EMBL/GenBank/DDBJ whole genome shotgun (WGS) entry which is preliminary data.</text>
</comment>
<evidence type="ECO:0000259" key="1">
    <source>
        <dbReference type="PROSITE" id="PS50097"/>
    </source>
</evidence>
<organism evidence="2 3">
    <name type="scientific">Favolaschia claudopus</name>
    <dbReference type="NCBI Taxonomy" id="2862362"/>
    <lineage>
        <taxon>Eukaryota</taxon>
        <taxon>Fungi</taxon>
        <taxon>Dikarya</taxon>
        <taxon>Basidiomycota</taxon>
        <taxon>Agaricomycotina</taxon>
        <taxon>Agaricomycetes</taxon>
        <taxon>Agaricomycetidae</taxon>
        <taxon>Agaricales</taxon>
        <taxon>Marasmiineae</taxon>
        <taxon>Mycenaceae</taxon>
        <taxon>Favolaschia</taxon>
    </lineage>
</organism>
<evidence type="ECO:0000313" key="3">
    <source>
        <dbReference type="Proteomes" id="UP001362999"/>
    </source>
</evidence>
<keyword evidence="3" id="KW-1185">Reference proteome</keyword>
<dbReference type="AlphaFoldDB" id="A0AAW0EEG6"/>
<proteinExistence type="predicted"/>
<accession>A0AAW0EEG6</accession>
<dbReference type="EMBL" id="JAWWNJ010000002">
    <property type="protein sequence ID" value="KAK7062478.1"/>
    <property type="molecule type" value="Genomic_DNA"/>
</dbReference>
<dbReference type="Gene3D" id="3.30.710.10">
    <property type="entry name" value="Potassium Channel Kv1.1, Chain A"/>
    <property type="match status" value="1"/>
</dbReference>
<sequence length="308" mass="34248">MVEGSPSALPAFLISAPFDDATADTILRSSDGVDFHVYRIILSCASPFFKDMFSLPQATSTDLGLPIIPLSEHSRLLDNFLRVWYPGAKTVPFENIDQLADVIELALVKYDLEYLAPFLQKQLLSFKELRCLSVFAIACRYGWDDIVKDAARQSLTFELHWLIGGNSSHLKYITGHNFQALLRYHAACSLAASSAGRLLPWADADYTWIQCTTCAAHTVERPVPGLDRRVRPRAWIFQYLDDAAAVLKQKPGANVKDPGLVVGAHHKIMACHTSTCCRLNGLRDLSKFIAEKYVPAINEAIDAVPLRI</sequence>
<feature type="domain" description="BTB" evidence="1">
    <location>
        <begin position="23"/>
        <end position="93"/>
    </location>
</feature>